<dbReference type="EMBL" id="ML978123">
    <property type="protein sequence ID" value="KAF2101425.1"/>
    <property type="molecule type" value="Genomic_DNA"/>
</dbReference>
<dbReference type="InterPro" id="IPR036188">
    <property type="entry name" value="FAD/NAD-bd_sf"/>
</dbReference>
<dbReference type="Gene3D" id="3.50.50.60">
    <property type="entry name" value="FAD/NAD(P)-binding domain"/>
    <property type="match status" value="1"/>
</dbReference>
<accession>A0A9P4M8U4</accession>
<evidence type="ECO:0000256" key="4">
    <source>
        <dbReference type="ARBA" id="ARBA00023002"/>
    </source>
</evidence>
<feature type="domain" description="FAD-binding" evidence="6">
    <location>
        <begin position="8"/>
        <end position="359"/>
    </location>
</feature>
<proteinExistence type="inferred from homology"/>
<evidence type="ECO:0000256" key="2">
    <source>
        <dbReference type="ARBA" id="ARBA00022630"/>
    </source>
</evidence>
<evidence type="ECO:0000256" key="1">
    <source>
        <dbReference type="ARBA" id="ARBA00007992"/>
    </source>
</evidence>
<reference evidence="7" key="1">
    <citation type="journal article" date="2020" name="Stud. Mycol.">
        <title>101 Dothideomycetes genomes: a test case for predicting lifestyles and emergence of pathogens.</title>
        <authorList>
            <person name="Haridas S."/>
            <person name="Albert R."/>
            <person name="Binder M."/>
            <person name="Bloem J."/>
            <person name="Labutti K."/>
            <person name="Salamov A."/>
            <person name="Andreopoulos B."/>
            <person name="Baker S."/>
            <person name="Barry K."/>
            <person name="Bills G."/>
            <person name="Bluhm B."/>
            <person name="Cannon C."/>
            <person name="Castanera R."/>
            <person name="Culley D."/>
            <person name="Daum C."/>
            <person name="Ezra D."/>
            <person name="Gonzalez J."/>
            <person name="Henrissat B."/>
            <person name="Kuo A."/>
            <person name="Liang C."/>
            <person name="Lipzen A."/>
            <person name="Lutzoni F."/>
            <person name="Magnuson J."/>
            <person name="Mondo S."/>
            <person name="Nolan M."/>
            <person name="Ohm R."/>
            <person name="Pangilinan J."/>
            <person name="Park H.-J."/>
            <person name="Ramirez L."/>
            <person name="Alfaro M."/>
            <person name="Sun H."/>
            <person name="Tritt A."/>
            <person name="Yoshinaga Y."/>
            <person name="Zwiers L.-H."/>
            <person name="Turgeon B."/>
            <person name="Goodwin S."/>
            <person name="Spatafora J."/>
            <person name="Crous P."/>
            <person name="Grigoriev I."/>
        </authorList>
    </citation>
    <scope>NUCLEOTIDE SEQUENCE</scope>
    <source>
        <strain evidence="7">CBS 133067</strain>
    </source>
</reference>
<keyword evidence="3" id="KW-0274">FAD</keyword>
<comment type="similarity">
    <text evidence="1">Belongs to the paxM FAD-dependent monooxygenase family.</text>
</comment>
<keyword evidence="4" id="KW-0560">Oxidoreductase</keyword>
<dbReference type="PRINTS" id="PR00420">
    <property type="entry name" value="RNGMNOXGNASE"/>
</dbReference>
<dbReference type="OrthoDB" id="16820at2759"/>
<dbReference type="GO" id="GO:0071949">
    <property type="term" value="F:FAD binding"/>
    <property type="evidence" value="ECO:0007669"/>
    <property type="project" value="InterPro"/>
</dbReference>
<evidence type="ECO:0000256" key="3">
    <source>
        <dbReference type="ARBA" id="ARBA00022827"/>
    </source>
</evidence>
<dbReference type="PANTHER" id="PTHR13789:SF316">
    <property type="entry name" value="FAD-BINDING DOMAIN-CONTAINING PROTEIN"/>
    <property type="match status" value="1"/>
</dbReference>
<comment type="caution">
    <text evidence="7">The sequence shown here is derived from an EMBL/GenBank/DDBJ whole genome shotgun (WGS) entry which is preliminary data.</text>
</comment>
<keyword evidence="2" id="KW-0285">Flavoprotein</keyword>
<organism evidence="7 8">
    <name type="scientific">Rhizodiscina lignyota</name>
    <dbReference type="NCBI Taxonomy" id="1504668"/>
    <lineage>
        <taxon>Eukaryota</taxon>
        <taxon>Fungi</taxon>
        <taxon>Dikarya</taxon>
        <taxon>Ascomycota</taxon>
        <taxon>Pezizomycotina</taxon>
        <taxon>Dothideomycetes</taxon>
        <taxon>Pleosporomycetidae</taxon>
        <taxon>Aulographales</taxon>
        <taxon>Rhizodiscinaceae</taxon>
        <taxon>Rhizodiscina</taxon>
    </lineage>
</organism>
<dbReference type="PANTHER" id="PTHR13789">
    <property type="entry name" value="MONOOXYGENASE"/>
    <property type="match status" value="1"/>
</dbReference>
<dbReference type="Proteomes" id="UP000799772">
    <property type="component" value="Unassembled WGS sequence"/>
</dbReference>
<evidence type="ECO:0000313" key="7">
    <source>
        <dbReference type="EMBL" id="KAF2101425.1"/>
    </source>
</evidence>
<evidence type="ECO:0000256" key="5">
    <source>
        <dbReference type="ARBA" id="ARBA00023033"/>
    </source>
</evidence>
<protein>
    <submittedName>
        <fullName evidence="7">FAD/NAD(P)-binding domain-containing protein</fullName>
    </submittedName>
</protein>
<dbReference type="InterPro" id="IPR050493">
    <property type="entry name" value="FAD-dep_Monooxygenase_BioMet"/>
</dbReference>
<dbReference type="InterPro" id="IPR002938">
    <property type="entry name" value="FAD-bd"/>
</dbReference>
<dbReference type="Pfam" id="PF01494">
    <property type="entry name" value="FAD_binding_3"/>
    <property type="match status" value="1"/>
</dbReference>
<keyword evidence="8" id="KW-1185">Reference proteome</keyword>
<name>A0A9P4M8U4_9PEZI</name>
<keyword evidence="5" id="KW-0503">Monooxygenase</keyword>
<evidence type="ECO:0000313" key="8">
    <source>
        <dbReference type="Proteomes" id="UP000799772"/>
    </source>
</evidence>
<gene>
    <name evidence="7" type="ORF">NA57DRAFT_64231</name>
</gene>
<sequence length="430" mass="47764">MPNSPEPIAIIGAGIAGLTLALSLHHYSIPSVIYEMRPESHLTPGPIMLAPNALRIFDKLGVYERIRDAGFPIEGLTFSQTVQQKQKDSAKEDSVGCEKQEQIKVKKVDDWLIGHEKMYGYKALRIMRQSVLVVLRALCADVGIPIHYSKCFSHITLESPTSVSFAFTDGSTATTPFLVGADGIWSRIRSIVVPDPEKAEPVWAGGLAITATVKAEAINLPNPLQDGNEGWGLPNIMSSNAGVVLIVPYTLDGKLIQLARQWPWENLSKDGWKKLASDKQFLHDQLLRDLEVWPEPVRRGLEKLEKESIVVWPYYSLPKLERWRSEKGRVIIVGDAAHAVPPMAGQGACQGVEGAWSLAGATLNDALNLWEKQRQEHVAKVVQLTKDLNSLRLPLQERDKLGLSEEFWRNVMGRNGELMWLYGNGGIETL</sequence>
<dbReference type="GO" id="GO:0004497">
    <property type="term" value="F:monooxygenase activity"/>
    <property type="evidence" value="ECO:0007669"/>
    <property type="project" value="UniProtKB-KW"/>
</dbReference>
<dbReference type="SUPFAM" id="SSF51905">
    <property type="entry name" value="FAD/NAD(P)-binding domain"/>
    <property type="match status" value="1"/>
</dbReference>
<evidence type="ECO:0000259" key="6">
    <source>
        <dbReference type="Pfam" id="PF01494"/>
    </source>
</evidence>
<dbReference type="AlphaFoldDB" id="A0A9P4M8U4"/>